<keyword evidence="2" id="KW-1185">Reference proteome</keyword>
<dbReference type="STRING" id="121290.APY04_1937"/>
<dbReference type="EMBL" id="LMTR01000065">
    <property type="protein sequence ID" value="KWT67372.1"/>
    <property type="molecule type" value="Genomic_DNA"/>
</dbReference>
<sequence>MPLCRCWAPVGHFRNGSTSADLFAATVEPSVNQAASAF</sequence>
<dbReference type="PATRIC" id="fig|121290.4.peg.3334"/>
<accession>A0A109BES3</accession>
<protein>
    <submittedName>
        <fullName evidence="1">Uncharacterized protein</fullName>
    </submittedName>
</protein>
<evidence type="ECO:0000313" key="1">
    <source>
        <dbReference type="EMBL" id="KWT67372.1"/>
    </source>
</evidence>
<gene>
    <name evidence="1" type="ORF">APY04_1937</name>
</gene>
<name>A0A109BES3_HYPSL</name>
<dbReference type="AlphaFoldDB" id="A0A109BES3"/>
<reference evidence="1 2" key="1">
    <citation type="submission" date="2015-10" db="EMBL/GenBank/DDBJ databases">
        <title>Transcriptomic analysis of a linuron degrading triple-species bacterial consortium.</title>
        <authorList>
            <person name="Albers P."/>
        </authorList>
    </citation>
    <scope>NUCLEOTIDE SEQUENCE [LARGE SCALE GENOMIC DNA]</scope>
    <source>
        <strain evidence="1 2">WDL6</strain>
    </source>
</reference>
<dbReference type="Proteomes" id="UP000059074">
    <property type="component" value="Unassembled WGS sequence"/>
</dbReference>
<proteinExistence type="predicted"/>
<organism evidence="1 2">
    <name type="scientific">Hyphomicrobium sulfonivorans</name>
    <dbReference type="NCBI Taxonomy" id="121290"/>
    <lineage>
        <taxon>Bacteria</taxon>
        <taxon>Pseudomonadati</taxon>
        <taxon>Pseudomonadota</taxon>
        <taxon>Alphaproteobacteria</taxon>
        <taxon>Hyphomicrobiales</taxon>
        <taxon>Hyphomicrobiaceae</taxon>
        <taxon>Hyphomicrobium</taxon>
    </lineage>
</organism>
<comment type="caution">
    <text evidence="1">The sequence shown here is derived from an EMBL/GenBank/DDBJ whole genome shotgun (WGS) entry which is preliminary data.</text>
</comment>
<evidence type="ECO:0000313" key="2">
    <source>
        <dbReference type="Proteomes" id="UP000059074"/>
    </source>
</evidence>